<name>A0A7W4Z8E3_9GAMM</name>
<dbReference type="AlphaFoldDB" id="A0A7W4Z8E3"/>
<evidence type="ECO:0008006" key="3">
    <source>
        <dbReference type="Google" id="ProtNLM"/>
    </source>
</evidence>
<comment type="caution">
    <text evidence="1">The sequence shown here is derived from an EMBL/GenBank/DDBJ whole genome shotgun (WGS) entry which is preliminary data.</text>
</comment>
<organism evidence="1 2">
    <name type="scientific">Litorivivens lipolytica</name>
    <dbReference type="NCBI Taxonomy" id="1524264"/>
    <lineage>
        <taxon>Bacteria</taxon>
        <taxon>Pseudomonadati</taxon>
        <taxon>Pseudomonadota</taxon>
        <taxon>Gammaproteobacteria</taxon>
        <taxon>Litorivivens</taxon>
    </lineage>
</organism>
<gene>
    <name evidence="1" type="ORF">FHR99_003145</name>
</gene>
<evidence type="ECO:0000313" key="2">
    <source>
        <dbReference type="Proteomes" id="UP000537130"/>
    </source>
</evidence>
<dbReference type="Proteomes" id="UP000537130">
    <property type="component" value="Unassembled WGS sequence"/>
</dbReference>
<proteinExistence type="predicted"/>
<protein>
    <recommendedName>
        <fullName evidence="3">Transcriptional regulator, TetR family</fullName>
    </recommendedName>
</protein>
<accession>A0A7W4Z8E3</accession>
<reference evidence="1 2" key="1">
    <citation type="submission" date="2020-08" db="EMBL/GenBank/DDBJ databases">
        <title>Genomic Encyclopedia of Type Strains, Phase III (KMG-III): the genomes of soil and plant-associated and newly described type strains.</title>
        <authorList>
            <person name="Whitman W."/>
        </authorList>
    </citation>
    <scope>NUCLEOTIDE SEQUENCE [LARGE SCALE GENOMIC DNA]</scope>
    <source>
        <strain evidence="1 2">CECT 8654</strain>
    </source>
</reference>
<dbReference type="EMBL" id="JACHWY010000004">
    <property type="protein sequence ID" value="MBB3048871.1"/>
    <property type="molecule type" value="Genomic_DNA"/>
</dbReference>
<evidence type="ECO:0000313" key="1">
    <source>
        <dbReference type="EMBL" id="MBB3048871.1"/>
    </source>
</evidence>
<keyword evidence="2" id="KW-1185">Reference proteome</keyword>
<dbReference type="RefSeq" id="WP_183411662.1">
    <property type="nucleotide sequence ID" value="NZ_JACHWY010000004.1"/>
</dbReference>
<sequence>MDELPQPLINEIYQNAPTRSRLLHAIEKHIAIFGYDGARGANILQDAGSSNGGAIQYHFGDLHSAAMIIMRQRGRIMAKYMDAARSVLMAEEKAGTVIVPFYYWVANMGCYLHLAIKSAPACYLAGFVDEFVRLDQSGGMALTNEAWAEPIRYLRDMRKQSFYALVGEQVAKERFRYTANHHLKAVREGEQSLRRLLLSGGSLDKVVKDSIYSYAASIAESIVASVLQEKYKASGASTAELLYRIEKKAGELDTRLI</sequence>
<dbReference type="Gene3D" id="1.10.10.60">
    <property type="entry name" value="Homeodomain-like"/>
    <property type="match status" value="1"/>
</dbReference>